<feature type="domain" description="Glycosyl hydrolase family 95 N-terminal" evidence="1">
    <location>
        <begin position="33"/>
        <end position="117"/>
    </location>
</feature>
<dbReference type="SUPFAM" id="SSF49785">
    <property type="entry name" value="Galactose-binding domain-like"/>
    <property type="match status" value="1"/>
</dbReference>
<dbReference type="Proteomes" id="UP001209229">
    <property type="component" value="Unassembled WGS sequence"/>
</dbReference>
<proteinExistence type="predicted"/>
<dbReference type="Pfam" id="PF21307">
    <property type="entry name" value="Glyco_hydro_95_C"/>
    <property type="match status" value="1"/>
</dbReference>
<feature type="domain" description="Alpha fucosidase A-like C-terminal" evidence="2">
    <location>
        <begin position="867"/>
        <end position="933"/>
    </location>
</feature>
<dbReference type="PROSITE" id="PS51257">
    <property type="entry name" value="PROKAR_LIPOPROTEIN"/>
    <property type="match status" value="1"/>
</dbReference>
<dbReference type="Gene3D" id="1.50.10.10">
    <property type="match status" value="1"/>
</dbReference>
<sequence length="947" mass="107544">MKTNFIRLNILFAAIIVVLVSSCNNKKEEIIELWYNKPAKTWEEALPIGNGRLGAMIYGDPQIEQIQFNEETLWNGSPRKYQRDNAYKSLDKIRQLLFDGKQDIAEKLAAKTFMGRLAYEDEFPVLKAQWVDSINHLDIVKKGVLSSFDDSTWPEMFIDYKSVWERKGLPDMNGAVLFRKTIDIPAQWKGKSLKIHLGKIKDHDFTYINGHLIGTKDESNTNRIYTIPAKFVKTGKNVIAVLINNYVSTGGFNAVRTGPKKMNITPVNFKADPLFIEGNWKYKVIDRKPPYYPEYQAKYQPFGVVRIEFEGHDSITNFRRSLEINNALSKTSYTCNGVQYQREYLASHPDNLIAVKLSSNKKNQLNFKACLETLHAIYNIEKIDDQTLALSIKVEDGEMKGTAYLNISSNDGIVNIKDNQIVVSNASEAVIKLIASTNYKAYNDISGNAKEICDAQLPIIESLQYDEIRTSHLNDYKPIFNRFSIDLGDHEKRQTPTDERIFNIKNQEDKDLAALYVQYARYLMLSSGREGTNPPNLQGIWNEEIYPAWGSKYTTNINCEMNFWPVEPLNISECHNTLFKLIDEVAIEGAKTAKAYYSAKGWVHHHNTDQWRGTAPINNSNHGIWVTGGAWLAHHLWEHYMYTQDKEFLKTKAYPLLKGSAEFFADFLVKDPKTGYLISTPSNSPEHGGLVAGPTMDHQIIRSLFKIVIESSDILDTDHEFAAMLKDKLTQMAPDQIGKHGQLQEWMEDKDDTTDTHRHISHLWGVHPGNEITWDNNPELMKAAKQSLIYRGDDGTGWSLAWKINFWARFLDGNHANTMIKMLLGSALDPERNGGGGSYPNLFDAHPPFQIDGNFGGAAGIVEMIMQSHQGYIQLLPALPDSWQSGSIKGLKARGGFEIDMEWNEGKLYSLSVLSTAGNKLKIKYGKQMIEQETRAGETYQINNLIN</sequence>
<dbReference type="EMBL" id="JAPDPJ010000008">
    <property type="protein sequence ID" value="MCW3785943.1"/>
    <property type="molecule type" value="Genomic_DNA"/>
</dbReference>
<dbReference type="RefSeq" id="WP_301189515.1">
    <property type="nucleotide sequence ID" value="NZ_JAPDPJ010000008.1"/>
</dbReference>
<name>A0AAE3SF92_9BACT</name>
<dbReference type="Gene3D" id="2.60.120.260">
    <property type="entry name" value="Galactose-binding domain-like"/>
    <property type="match status" value="1"/>
</dbReference>
<reference evidence="4" key="1">
    <citation type="submission" date="2022-10" db="EMBL/GenBank/DDBJ databases">
        <authorList>
            <person name="Yu W.X."/>
        </authorList>
    </citation>
    <scope>NUCLEOTIDE SEQUENCE</scope>
    <source>
        <strain evidence="4">AAT</strain>
    </source>
</reference>
<organism evidence="4 5">
    <name type="scientific">Plebeiibacterium sediminum</name>
    <dbReference type="NCBI Taxonomy" id="2992112"/>
    <lineage>
        <taxon>Bacteria</taxon>
        <taxon>Pseudomonadati</taxon>
        <taxon>Bacteroidota</taxon>
        <taxon>Bacteroidia</taxon>
        <taxon>Marinilabiliales</taxon>
        <taxon>Marinilabiliaceae</taxon>
        <taxon>Plebeiibacterium</taxon>
    </lineage>
</organism>
<evidence type="ECO:0000313" key="5">
    <source>
        <dbReference type="Proteomes" id="UP001209229"/>
    </source>
</evidence>
<feature type="domain" description="Glycosyl hydrolase family 95 N-terminal" evidence="1">
    <location>
        <begin position="296"/>
        <end position="441"/>
    </location>
</feature>
<dbReference type="InterPro" id="IPR054363">
    <property type="entry name" value="GH95_cat"/>
</dbReference>
<dbReference type="Pfam" id="PF22124">
    <property type="entry name" value="Glyco_hydro_95_cat"/>
    <property type="match status" value="1"/>
</dbReference>
<feature type="domain" description="Glycosyl hydrolase family 95 catalytic" evidence="3">
    <location>
        <begin position="464"/>
        <end position="865"/>
    </location>
</feature>
<gene>
    <name evidence="4" type="ORF">OM075_05660</name>
</gene>
<dbReference type="Pfam" id="PF14498">
    <property type="entry name" value="Glyco_hyd_65N_2"/>
    <property type="match status" value="2"/>
</dbReference>
<evidence type="ECO:0000259" key="2">
    <source>
        <dbReference type="Pfam" id="PF21307"/>
    </source>
</evidence>
<dbReference type="GO" id="GO:0004560">
    <property type="term" value="F:alpha-L-fucosidase activity"/>
    <property type="evidence" value="ECO:0007669"/>
    <property type="project" value="TreeGrafter"/>
</dbReference>
<comment type="caution">
    <text evidence="4">The sequence shown here is derived from an EMBL/GenBank/DDBJ whole genome shotgun (WGS) entry which is preliminary data.</text>
</comment>
<accession>A0AAE3SF92</accession>
<dbReference type="InterPro" id="IPR012341">
    <property type="entry name" value="6hp_glycosidase-like_sf"/>
</dbReference>
<dbReference type="Gene3D" id="2.70.98.50">
    <property type="entry name" value="putative glycoside hydrolase family protein from bacillus halodurans"/>
    <property type="match status" value="1"/>
</dbReference>
<evidence type="ECO:0000259" key="3">
    <source>
        <dbReference type="Pfam" id="PF22124"/>
    </source>
</evidence>
<protein>
    <submittedName>
        <fullName evidence="4">Glycoside hydrolase N-terminal domain-containing protein</fullName>
    </submittedName>
</protein>
<dbReference type="AlphaFoldDB" id="A0AAE3SF92"/>
<keyword evidence="5" id="KW-1185">Reference proteome</keyword>
<evidence type="ECO:0000259" key="1">
    <source>
        <dbReference type="Pfam" id="PF14498"/>
    </source>
</evidence>
<dbReference type="InterPro" id="IPR008928">
    <property type="entry name" value="6-hairpin_glycosidase_sf"/>
</dbReference>
<evidence type="ECO:0000313" key="4">
    <source>
        <dbReference type="EMBL" id="MCW3785943.1"/>
    </source>
</evidence>
<dbReference type="PANTHER" id="PTHR31084:SF0">
    <property type="entry name" value="ALPHA-L-FUCOSIDASE 2"/>
    <property type="match status" value="1"/>
</dbReference>
<dbReference type="InterPro" id="IPR027414">
    <property type="entry name" value="GH95_N_dom"/>
</dbReference>
<dbReference type="InterPro" id="IPR008979">
    <property type="entry name" value="Galactose-bd-like_sf"/>
</dbReference>
<dbReference type="GO" id="GO:0005975">
    <property type="term" value="P:carbohydrate metabolic process"/>
    <property type="evidence" value="ECO:0007669"/>
    <property type="project" value="InterPro"/>
</dbReference>
<dbReference type="PANTHER" id="PTHR31084">
    <property type="entry name" value="ALPHA-L-FUCOSIDASE 2"/>
    <property type="match status" value="1"/>
</dbReference>
<dbReference type="SUPFAM" id="SSF48208">
    <property type="entry name" value="Six-hairpin glycosidases"/>
    <property type="match status" value="1"/>
</dbReference>
<keyword evidence="4" id="KW-0378">Hydrolase</keyword>
<dbReference type="InterPro" id="IPR049053">
    <property type="entry name" value="AFCA-like_C"/>
</dbReference>